<gene>
    <name evidence="1" type="ORF">CHUV0807_1152</name>
</gene>
<organism evidence="1 2">
    <name type="scientific">Cardiobacterium hominis</name>
    <dbReference type="NCBI Taxonomy" id="2718"/>
    <lineage>
        <taxon>Bacteria</taxon>
        <taxon>Pseudomonadati</taxon>
        <taxon>Pseudomonadota</taxon>
        <taxon>Gammaproteobacteria</taxon>
        <taxon>Cardiobacteriales</taxon>
        <taxon>Cardiobacteriaceae</taxon>
        <taxon>Cardiobacterium</taxon>
    </lineage>
</organism>
<name>A0A1C3H422_9GAMM</name>
<accession>A0A1C3H422</accession>
<dbReference type="EMBL" id="FKLO01000043">
    <property type="protein sequence ID" value="SAM63725.1"/>
    <property type="molecule type" value="Genomic_DNA"/>
</dbReference>
<evidence type="ECO:0000313" key="1">
    <source>
        <dbReference type="EMBL" id="SAM63725.1"/>
    </source>
</evidence>
<evidence type="ECO:0000313" key="2">
    <source>
        <dbReference type="Proteomes" id="UP000190837"/>
    </source>
</evidence>
<dbReference type="AlphaFoldDB" id="A0A1C3H422"/>
<proteinExistence type="predicted"/>
<protein>
    <submittedName>
        <fullName evidence="1">Uncharacterized protein</fullName>
    </submittedName>
</protein>
<dbReference type="Proteomes" id="UP000190837">
    <property type="component" value="Unassembled WGS sequence"/>
</dbReference>
<sequence>MVPLSGRLARGKKGADCRQIGDVSRERIRDASVTFPAN</sequence>
<reference evidence="2" key="1">
    <citation type="submission" date="2016-04" db="EMBL/GenBank/DDBJ databases">
        <authorList>
            <person name="Tagini F."/>
        </authorList>
    </citation>
    <scope>NUCLEOTIDE SEQUENCE [LARGE SCALE GENOMIC DNA]</scope>
    <source>
        <strain evidence="2">CHUV0807</strain>
    </source>
</reference>